<evidence type="ECO:0000259" key="2">
    <source>
        <dbReference type="PROSITE" id="PS50021"/>
    </source>
</evidence>
<dbReference type="InterPro" id="IPR001715">
    <property type="entry name" value="CH_dom"/>
</dbReference>
<dbReference type="PANTHER" id="PTHR47385:SF24">
    <property type="entry name" value="MUSCLE-SPECIFIC PROTEIN 20"/>
    <property type="match status" value="1"/>
</dbReference>
<dbReference type="Proteomes" id="UP001165740">
    <property type="component" value="Chromosome 6"/>
</dbReference>
<feature type="domain" description="Calponin-homology (CH)" evidence="2">
    <location>
        <begin position="53"/>
        <end position="158"/>
    </location>
</feature>
<dbReference type="Pfam" id="PF00307">
    <property type="entry name" value="CH"/>
    <property type="match status" value="1"/>
</dbReference>
<gene>
    <name evidence="4" type="primary">LOC106059500</name>
</gene>
<dbReference type="GO" id="GO:0007015">
    <property type="term" value="P:actin filament organization"/>
    <property type="evidence" value="ECO:0007669"/>
    <property type="project" value="TreeGrafter"/>
</dbReference>
<accession>A0A9U8E4K3</accession>
<name>A0A9U8E4K3_BIOGL</name>
<dbReference type="CDD" id="cd21207">
    <property type="entry name" value="CH_dMP20-like"/>
    <property type="match status" value="1"/>
</dbReference>
<evidence type="ECO:0000256" key="1">
    <source>
        <dbReference type="ARBA" id="ARBA00009631"/>
    </source>
</evidence>
<comment type="similarity">
    <text evidence="1">Belongs to the calponin family.</text>
</comment>
<dbReference type="OMA" id="RLGPKMA"/>
<dbReference type="InterPro" id="IPR036872">
    <property type="entry name" value="CH_dom_sf"/>
</dbReference>
<dbReference type="GeneID" id="106059500"/>
<dbReference type="GO" id="GO:0015629">
    <property type="term" value="C:actin cytoskeleton"/>
    <property type="evidence" value="ECO:0007669"/>
    <property type="project" value="TreeGrafter"/>
</dbReference>
<proteinExistence type="inferred from homology"/>
<dbReference type="InterPro" id="IPR050606">
    <property type="entry name" value="Calponin-like"/>
</dbReference>
<dbReference type="SUPFAM" id="SSF47576">
    <property type="entry name" value="Calponin-homology domain, CH-domain"/>
    <property type="match status" value="1"/>
</dbReference>
<dbReference type="PROSITE" id="PS51257">
    <property type="entry name" value="PROKAR_LIPOPROTEIN"/>
    <property type="match status" value="1"/>
</dbReference>
<sequence>MVIFHGRFPSTPTHFIQGKVSHCSFGVFSSCWCQSQGSVCSKCFLSMPPVRDPQLESQALDWIEANLGEPLDRKKPYDDLLKDGIILCKLMNKLMPGCIKKIDTKGGGFALMQNIERFQAAAKQWGVPANEVFQTVDLWEKKNIPQVTLCIHAMGRVAQTRPDYKGPILGPKMAEKNERQFTEAQLLEAKNTVSLQYGTNTGANQSGINMGKPRSIMD</sequence>
<evidence type="ECO:0000313" key="4">
    <source>
        <dbReference type="RefSeq" id="XP_013072590.2"/>
    </source>
</evidence>
<evidence type="ECO:0000313" key="3">
    <source>
        <dbReference type="Proteomes" id="UP001165740"/>
    </source>
</evidence>
<organism evidence="3 4">
    <name type="scientific">Biomphalaria glabrata</name>
    <name type="common">Bloodfluke planorb</name>
    <name type="synonym">Freshwater snail</name>
    <dbReference type="NCBI Taxonomy" id="6526"/>
    <lineage>
        <taxon>Eukaryota</taxon>
        <taxon>Metazoa</taxon>
        <taxon>Spiralia</taxon>
        <taxon>Lophotrochozoa</taxon>
        <taxon>Mollusca</taxon>
        <taxon>Gastropoda</taxon>
        <taxon>Heterobranchia</taxon>
        <taxon>Euthyneura</taxon>
        <taxon>Panpulmonata</taxon>
        <taxon>Hygrophila</taxon>
        <taxon>Lymnaeoidea</taxon>
        <taxon>Planorbidae</taxon>
        <taxon>Biomphalaria</taxon>
    </lineage>
</organism>
<dbReference type="GO" id="GO:0051015">
    <property type="term" value="F:actin filament binding"/>
    <property type="evidence" value="ECO:0007669"/>
    <property type="project" value="TreeGrafter"/>
</dbReference>
<dbReference type="PANTHER" id="PTHR47385">
    <property type="entry name" value="CALPONIN"/>
    <property type="match status" value="1"/>
</dbReference>
<dbReference type="PRINTS" id="PR00888">
    <property type="entry name" value="SM22CALPONIN"/>
</dbReference>
<dbReference type="Pfam" id="PF00402">
    <property type="entry name" value="Calponin"/>
    <property type="match status" value="1"/>
</dbReference>
<keyword evidence="3" id="KW-1185">Reference proteome</keyword>
<dbReference type="Gene3D" id="1.10.418.10">
    <property type="entry name" value="Calponin-like domain"/>
    <property type="match status" value="1"/>
</dbReference>
<dbReference type="AlphaFoldDB" id="A0A9U8E4K3"/>
<dbReference type="RefSeq" id="XP_013072590.2">
    <property type="nucleotide sequence ID" value="XM_013217136.2"/>
</dbReference>
<dbReference type="SMART" id="SM00033">
    <property type="entry name" value="CH"/>
    <property type="match status" value="1"/>
</dbReference>
<dbReference type="PROSITE" id="PS50021">
    <property type="entry name" value="CH"/>
    <property type="match status" value="1"/>
</dbReference>
<dbReference type="OrthoDB" id="21595at2759"/>
<dbReference type="PROSITE" id="PS51122">
    <property type="entry name" value="CALPONIN_2"/>
    <property type="match status" value="1"/>
</dbReference>
<protein>
    <submittedName>
        <fullName evidence="4">Myophilin-like isoform X1</fullName>
    </submittedName>
</protein>
<reference evidence="4" key="1">
    <citation type="submission" date="2025-08" db="UniProtKB">
        <authorList>
            <consortium name="RefSeq"/>
        </authorList>
    </citation>
    <scope>IDENTIFICATION</scope>
</reference>
<dbReference type="InterPro" id="IPR000557">
    <property type="entry name" value="Calponin_repeat"/>
</dbReference>
<dbReference type="InterPro" id="IPR003096">
    <property type="entry name" value="SM22_calponin"/>
</dbReference>